<comment type="caution">
    <text evidence="2">The sequence shown here is derived from an EMBL/GenBank/DDBJ whole genome shotgun (WGS) entry which is preliminary data.</text>
</comment>
<name>H3NLC5_9FIRM</name>
<dbReference type="EMBL" id="AGEI01000003">
    <property type="protein sequence ID" value="EHR36006.1"/>
    <property type="molecule type" value="Genomic_DNA"/>
</dbReference>
<evidence type="ECO:0000259" key="1">
    <source>
        <dbReference type="Pfam" id="PF00483"/>
    </source>
</evidence>
<reference evidence="2 3" key="1">
    <citation type="submission" date="2012-01" db="EMBL/GenBank/DDBJ databases">
        <title>The Genome Sequence of Helcococcus kunzii ATCC 51366.</title>
        <authorList>
            <consortium name="The Broad Institute Genome Sequencing Platform"/>
            <person name="Earl A."/>
            <person name="Ward D."/>
            <person name="Feldgarden M."/>
            <person name="Gevers D."/>
            <person name="Huys G."/>
            <person name="Young S.K."/>
            <person name="Zeng Q."/>
            <person name="Gargeya S."/>
            <person name="Fitzgerald M."/>
            <person name="Haas B."/>
            <person name="Abouelleil A."/>
            <person name="Alvarado L."/>
            <person name="Arachchi H.M."/>
            <person name="Berlin A."/>
            <person name="Chapman S.B."/>
            <person name="Gearin G."/>
            <person name="Goldberg J."/>
            <person name="Griggs A."/>
            <person name="Gujja S."/>
            <person name="Hansen M."/>
            <person name="Heiman D."/>
            <person name="Howarth C."/>
            <person name="Larimer J."/>
            <person name="Lui A."/>
            <person name="MacDonald P.J.P."/>
            <person name="McCowen C."/>
            <person name="Montmayeur A."/>
            <person name="Murphy C."/>
            <person name="Neiman D."/>
            <person name="Pearson M."/>
            <person name="Priest M."/>
            <person name="Roberts A."/>
            <person name="Saif S."/>
            <person name="Shea T."/>
            <person name="Sisk P."/>
            <person name="Stolte C."/>
            <person name="Sykes S."/>
            <person name="Wortman J."/>
            <person name="Nusbaum C."/>
            <person name="Birren B."/>
        </authorList>
    </citation>
    <scope>NUCLEOTIDE SEQUENCE [LARGE SCALE GENOMIC DNA]</scope>
    <source>
        <strain evidence="2 3">ATCC 51366</strain>
    </source>
</reference>
<sequence>MDKTLVIMAAGIGSRYGAGVKQLAKMTDEGETIIDFSVYDSIKYGFNKVVFIIRKDIEEDFKNLIGNDISKHVKVEYAYQELNDLPAGFELPANRTKPWGTVHALLAAKDYIHEPFLVINADDYYGQQAFKDVSAYLDVDRSNNDKYAIAMCGYKLKNTLSDNGTVTRGISIPDENNHLTKIIETRGIKLENGKLVSDLELSEDIFNLNTLVSMNTWASYPNLLEYVEKSFINYLEENKDNLNTCEYVLPTMMDELISNNLAEIKIIDTNEKWIGITYKEDTETAKKLFDEMLDAGMYPRKLWA</sequence>
<dbReference type="AlphaFoldDB" id="H3NLC5"/>
<gene>
    <name evidence="2" type="ORF">HMPREF9709_00102</name>
</gene>
<proteinExistence type="predicted"/>
<accession>H3NLC5</accession>
<dbReference type="InterPro" id="IPR029044">
    <property type="entry name" value="Nucleotide-diphossugar_trans"/>
</dbReference>
<organism evidence="2 3">
    <name type="scientific">Helcococcus kunzii ATCC 51366</name>
    <dbReference type="NCBI Taxonomy" id="883114"/>
    <lineage>
        <taxon>Bacteria</taxon>
        <taxon>Bacillati</taxon>
        <taxon>Bacillota</taxon>
        <taxon>Tissierellia</taxon>
        <taxon>Tissierellales</taxon>
        <taxon>Peptoniphilaceae</taxon>
        <taxon>Helcococcus</taxon>
    </lineage>
</organism>
<dbReference type="eggNOG" id="COG1208">
    <property type="taxonomic scope" value="Bacteria"/>
</dbReference>
<dbReference type="RefSeq" id="WP_005396922.1">
    <property type="nucleotide sequence ID" value="NZ_JH601088.1"/>
</dbReference>
<evidence type="ECO:0000313" key="3">
    <source>
        <dbReference type="Proteomes" id="UP000004191"/>
    </source>
</evidence>
<keyword evidence="3" id="KW-1185">Reference proteome</keyword>
<protein>
    <recommendedName>
        <fullName evidence="1">Nucleotidyl transferase domain-containing protein</fullName>
    </recommendedName>
</protein>
<dbReference type="SUPFAM" id="SSF53448">
    <property type="entry name" value="Nucleotide-diphospho-sugar transferases"/>
    <property type="match status" value="1"/>
</dbReference>
<feature type="domain" description="Nucleotidyl transferase" evidence="1">
    <location>
        <begin position="6"/>
        <end position="175"/>
    </location>
</feature>
<dbReference type="STRING" id="883114.HMPREF9709_00102"/>
<dbReference type="GeneID" id="96998125"/>
<dbReference type="Pfam" id="PF00483">
    <property type="entry name" value="NTP_transferase"/>
    <property type="match status" value="1"/>
</dbReference>
<dbReference type="OrthoDB" id="9779926at2"/>
<evidence type="ECO:0000313" key="2">
    <source>
        <dbReference type="EMBL" id="EHR36006.1"/>
    </source>
</evidence>
<dbReference type="Proteomes" id="UP000004191">
    <property type="component" value="Unassembled WGS sequence"/>
</dbReference>
<dbReference type="HOGENOM" id="CLU_077108_0_0_9"/>
<dbReference type="InterPro" id="IPR005835">
    <property type="entry name" value="NTP_transferase_dom"/>
</dbReference>
<dbReference type="PATRIC" id="fig|883114.3.peg.102"/>
<dbReference type="Gene3D" id="3.90.550.10">
    <property type="entry name" value="Spore Coat Polysaccharide Biosynthesis Protein SpsA, Chain A"/>
    <property type="match status" value="1"/>
</dbReference>